<accession>B0VHX6</accession>
<keyword evidence="3" id="KW-1185">Reference proteome</keyword>
<dbReference type="InterPro" id="IPR037041">
    <property type="entry name" value="Trigger_fac_C_sf"/>
</dbReference>
<name>B0VHX6_CLOAI</name>
<dbReference type="GO" id="GO:0006457">
    <property type="term" value="P:protein folding"/>
    <property type="evidence" value="ECO:0007669"/>
    <property type="project" value="InterPro"/>
</dbReference>
<gene>
    <name evidence="2" type="ordered locus">CLOAM1084</name>
</gene>
<dbReference type="Proteomes" id="UP000002019">
    <property type="component" value="Chromosome"/>
</dbReference>
<dbReference type="RefSeq" id="WP_015424805.1">
    <property type="nucleotide sequence ID" value="NC_020449.1"/>
</dbReference>
<dbReference type="Pfam" id="PF05697">
    <property type="entry name" value="Trigger_N"/>
    <property type="match status" value="1"/>
</dbReference>
<proteinExistence type="predicted"/>
<dbReference type="InterPro" id="IPR027304">
    <property type="entry name" value="Trigger_fact/SurA_dom_sf"/>
</dbReference>
<protein>
    <recommendedName>
        <fullName evidence="1">Trigger factor ribosome-binding bacterial domain-containing protein</fullName>
    </recommendedName>
</protein>
<feature type="domain" description="Trigger factor ribosome-binding bacterial" evidence="1">
    <location>
        <begin position="1"/>
        <end position="143"/>
    </location>
</feature>
<dbReference type="Gene3D" id="1.10.3120.10">
    <property type="entry name" value="Trigger factor, C-terminal domain"/>
    <property type="match status" value="1"/>
</dbReference>
<evidence type="ECO:0000313" key="2">
    <source>
        <dbReference type="EMBL" id="CAO80947.1"/>
    </source>
</evidence>
<evidence type="ECO:0000313" key="3">
    <source>
        <dbReference type="Proteomes" id="UP000002019"/>
    </source>
</evidence>
<dbReference type="STRING" id="459349.CLOAM1084"/>
<sequence>MQVEFNQLNAVTKEINLTIPSEEVDKEYEKYLKKSAQDISVPGFRKGKAPLNVVERMYEDKIRNYFYEYYIDEVFSKVVKENEIKYLHYPEVKDVQWEKGNDMTIKIEIEHEPVLEFKQIEGLTVPYKPILLEEEVNNFIKELQKSNCRIIDVETARETDNVNVEITFQHNNETFTRTGSFFAGTKHNLDMLPELLGLKIGDKTKVKLTGREIINSTQDYKLPLDNDAEYDCELMVNSISRIEYPELDDEFAKDMEFDSLEDMKAKISDDLKLKIEHSNIDIENEAIITKLFADNEFALPKKTLSYLAEEQVKDIKNDNFMQYYYERYYITFAYALLSLYITNNLLRLMPIELTDEMKEEYINHLAIVKDMSSEAYKEKYKDDISSENFARDAQRYFVLRKIAQTCEFVIKEEPEENSYPESEIETIKEEQ</sequence>
<dbReference type="InterPro" id="IPR008881">
    <property type="entry name" value="Trigger_fac_ribosome-bd_bac"/>
</dbReference>
<reference evidence="2 3" key="1">
    <citation type="journal article" date="2008" name="J. Bacteriol.">
        <title>'Candidatus Cloacamonas acidaminovorans': genome sequence reconstruction provides a first glimpse of a new bacterial division.</title>
        <authorList>
            <person name="Pelletier E."/>
            <person name="Kreimeyer A."/>
            <person name="Bocs S."/>
            <person name="Rouy Z."/>
            <person name="Gyapay G."/>
            <person name="Chouari R."/>
            <person name="Riviere D."/>
            <person name="Ganesan A."/>
            <person name="Daegelen P."/>
            <person name="Sghir A."/>
            <person name="Cohen G.N."/>
            <person name="Medigue C."/>
            <person name="Weissenbach J."/>
            <person name="Le Paslier D."/>
        </authorList>
    </citation>
    <scope>NUCLEOTIDE SEQUENCE [LARGE SCALE GENOMIC DNA]</scope>
    <source>
        <strain evidence="3">Evry</strain>
    </source>
</reference>
<organism evidence="2 3">
    <name type="scientific">Cloacimonas acidaminovorans (strain Evry)</name>
    <dbReference type="NCBI Taxonomy" id="459349"/>
    <lineage>
        <taxon>Bacteria</taxon>
        <taxon>Pseudomonadati</taxon>
        <taxon>Candidatus Cloacimonadota</taxon>
        <taxon>Candidatus Cloacimonadia</taxon>
        <taxon>Candidatus Cloacimonadales</taxon>
        <taxon>Candidatus Cloacimonadaceae</taxon>
        <taxon>Candidatus Cloacimonas</taxon>
    </lineage>
</organism>
<dbReference type="OrthoDB" id="9767721at2"/>
<evidence type="ECO:0000259" key="1">
    <source>
        <dbReference type="Pfam" id="PF05697"/>
    </source>
</evidence>
<dbReference type="eggNOG" id="COG0544">
    <property type="taxonomic scope" value="Bacteria"/>
</dbReference>
<dbReference type="SUPFAM" id="SSF102735">
    <property type="entry name" value="Trigger factor ribosome-binding domain"/>
    <property type="match status" value="1"/>
</dbReference>
<dbReference type="HOGENOM" id="CLU_635698_0_0_0"/>
<dbReference type="Gene3D" id="3.30.70.1050">
    <property type="entry name" value="Trigger factor ribosome-binding domain"/>
    <property type="match status" value="1"/>
</dbReference>
<dbReference type="GO" id="GO:0015031">
    <property type="term" value="P:protein transport"/>
    <property type="evidence" value="ECO:0007669"/>
    <property type="project" value="InterPro"/>
</dbReference>
<dbReference type="AlphaFoldDB" id="B0VHX6"/>
<dbReference type="EMBL" id="CU466930">
    <property type="protein sequence ID" value="CAO80947.1"/>
    <property type="molecule type" value="Genomic_DNA"/>
</dbReference>
<dbReference type="SUPFAM" id="SSF109998">
    <property type="entry name" value="Triger factor/SurA peptide-binding domain-like"/>
    <property type="match status" value="1"/>
</dbReference>
<dbReference type="KEGG" id="caci:CLOAM1084"/>
<dbReference type="InterPro" id="IPR036611">
    <property type="entry name" value="Trigger_fac_ribosome-bd_sf"/>
</dbReference>